<name>A0A3Q7FC05_SOLLC</name>
<reference evidence="1" key="1">
    <citation type="journal article" date="2012" name="Nature">
        <title>The tomato genome sequence provides insights into fleshy fruit evolution.</title>
        <authorList>
            <consortium name="Tomato Genome Consortium"/>
        </authorList>
    </citation>
    <scope>NUCLEOTIDE SEQUENCE [LARGE SCALE GENOMIC DNA]</scope>
    <source>
        <strain evidence="1">cv. Heinz 1706</strain>
    </source>
</reference>
<evidence type="ECO:0000313" key="2">
    <source>
        <dbReference type="Proteomes" id="UP000004994"/>
    </source>
</evidence>
<organism evidence="1">
    <name type="scientific">Solanum lycopersicum</name>
    <name type="common">Tomato</name>
    <name type="synonym">Lycopersicon esculentum</name>
    <dbReference type="NCBI Taxonomy" id="4081"/>
    <lineage>
        <taxon>Eukaryota</taxon>
        <taxon>Viridiplantae</taxon>
        <taxon>Streptophyta</taxon>
        <taxon>Embryophyta</taxon>
        <taxon>Tracheophyta</taxon>
        <taxon>Spermatophyta</taxon>
        <taxon>Magnoliopsida</taxon>
        <taxon>eudicotyledons</taxon>
        <taxon>Gunneridae</taxon>
        <taxon>Pentapetalae</taxon>
        <taxon>asterids</taxon>
        <taxon>lamiids</taxon>
        <taxon>Solanales</taxon>
        <taxon>Solanaceae</taxon>
        <taxon>Solanoideae</taxon>
        <taxon>Solaneae</taxon>
        <taxon>Solanum</taxon>
        <taxon>Solanum subgen. Lycopersicon</taxon>
    </lineage>
</organism>
<dbReference type="STRING" id="4081.A0A3Q7FC05"/>
<protein>
    <submittedName>
        <fullName evidence="1">Uncharacterized protein</fullName>
    </submittedName>
</protein>
<dbReference type="PaxDb" id="4081-Solyc02g090040.1.1"/>
<proteinExistence type="predicted"/>
<dbReference type="InParanoid" id="A0A3Q7FC05"/>
<dbReference type="AlphaFoldDB" id="A0A3Q7FC05"/>
<sequence>MCVERLNPKSIILIFIATSKYSHSDDIRTYLASFGFKGEVQSSISVFLWWKLLLKLTGDEMNIGSITHMGGTICLGLIRMYFQVKNSEPAILFGNQSFVDERHVIDMR</sequence>
<dbReference type="Proteomes" id="UP000004994">
    <property type="component" value="Chromosome 2"/>
</dbReference>
<dbReference type="EnsemblPlants" id="Solyc02g090040.2.1">
    <property type="protein sequence ID" value="Solyc02g090040.2.1"/>
    <property type="gene ID" value="Solyc02g090040.2"/>
</dbReference>
<reference evidence="1" key="2">
    <citation type="submission" date="2019-01" db="UniProtKB">
        <authorList>
            <consortium name="EnsemblPlants"/>
        </authorList>
    </citation>
    <scope>IDENTIFICATION</scope>
    <source>
        <strain evidence="1">cv. Heinz 1706</strain>
    </source>
</reference>
<accession>A0A3Q7FC05</accession>
<dbReference type="Gramene" id="Solyc02g090040.2.1">
    <property type="protein sequence ID" value="Solyc02g090040.2.1"/>
    <property type="gene ID" value="Solyc02g090040.2"/>
</dbReference>
<evidence type="ECO:0000313" key="1">
    <source>
        <dbReference type="EnsemblPlants" id="Solyc02g090040.2.1"/>
    </source>
</evidence>
<keyword evidence="2" id="KW-1185">Reference proteome</keyword>